<feature type="transmembrane region" description="Helical" evidence="1">
    <location>
        <begin position="62"/>
        <end position="82"/>
    </location>
</feature>
<dbReference type="EMBL" id="RYZH01000006">
    <property type="protein sequence ID" value="RUL88966.1"/>
    <property type="molecule type" value="Genomic_DNA"/>
</dbReference>
<protein>
    <submittedName>
        <fullName evidence="2">Uncharacterized protein</fullName>
    </submittedName>
</protein>
<dbReference type="AlphaFoldDB" id="A0A432MPD0"/>
<gene>
    <name evidence="2" type="ORF">TsocGM_05070</name>
</gene>
<evidence type="ECO:0000313" key="2">
    <source>
        <dbReference type="EMBL" id="RUL88966.1"/>
    </source>
</evidence>
<keyword evidence="3" id="KW-1185">Reference proteome</keyword>
<dbReference type="RefSeq" id="WP_126724218.1">
    <property type="nucleotide sequence ID" value="NZ_RYZH01000006.1"/>
</dbReference>
<dbReference type="OrthoDB" id="271715at2"/>
<keyword evidence="1" id="KW-0472">Membrane</keyword>
<dbReference type="Proteomes" id="UP000280296">
    <property type="component" value="Unassembled WGS sequence"/>
</dbReference>
<name>A0A432MPD0_9BACT</name>
<keyword evidence="1" id="KW-0812">Transmembrane</keyword>
<keyword evidence="1" id="KW-1133">Transmembrane helix</keyword>
<evidence type="ECO:0000256" key="1">
    <source>
        <dbReference type="SAM" id="Phobius"/>
    </source>
</evidence>
<comment type="caution">
    <text evidence="2">The sequence shown here is derived from an EMBL/GenBank/DDBJ whole genome shotgun (WGS) entry which is preliminary data.</text>
</comment>
<sequence length="331" mass="35761">MTTMPDPSRSPRGPESLRAARRALLVLSPLVRFGLFAVGLGMVLDRTKALVSDVQLTWGERVVLGVALLAYGGGFALAGWVADRILKAAAELIGLMVDQAEASERTAMLIERQVAPSLARIALAVERLTQAPAAVGSAGDQGKSIALAGIRQAIEEARWDRADRLIAGLRRDFPDAPEADALAQEVVEGRRLTVDDLKARLEAARSVNDPDQVISYRDELTLHLRGEELKELDRQVIGWLMLLIQKRLRTGSVRPDVVGLASRVAETFGDTAEGASLRASLPTLRRSAGLCPRCSRPYVGVDDACPECLGVAPRQRIAEPPDRGDDPEEAR</sequence>
<organism evidence="2 3">
    <name type="scientific">Tautonia sociabilis</name>
    <dbReference type="NCBI Taxonomy" id="2080755"/>
    <lineage>
        <taxon>Bacteria</taxon>
        <taxon>Pseudomonadati</taxon>
        <taxon>Planctomycetota</taxon>
        <taxon>Planctomycetia</taxon>
        <taxon>Isosphaerales</taxon>
        <taxon>Isosphaeraceae</taxon>
        <taxon>Tautonia</taxon>
    </lineage>
</organism>
<evidence type="ECO:0000313" key="3">
    <source>
        <dbReference type="Proteomes" id="UP000280296"/>
    </source>
</evidence>
<feature type="transmembrane region" description="Helical" evidence="1">
    <location>
        <begin position="21"/>
        <end position="42"/>
    </location>
</feature>
<reference evidence="2 3" key="2">
    <citation type="submission" date="2019-01" db="EMBL/GenBank/DDBJ databases">
        <title>Tautonia sociabilis, a novel thermotolerant planctomycete of Isosphaeraceae family, isolated from a 4000 m deep subterranean habitat.</title>
        <authorList>
            <person name="Kovaleva O.L."/>
            <person name="Elcheninov A.G."/>
            <person name="Van Heerden E."/>
            <person name="Toshchakov S.V."/>
            <person name="Novikov A."/>
            <person name="Bonch-Osmolovskaya E.A."/>
            <person name="Kublanov I.V."/>
        </authorList>
    </citation>
    <scope>NUCLEOTIDE SEQUENCE [LARGE SCALE GENOMIC DNA]</scope>
    <source>
        <strain evidence="2 3">GM2012</strain>
    </source>
</reference>
<accession>A0A432MPD0</accession>
<proteinExistence type="predicted"/>
<reference evidence="2 3" key="1">
    <citation type="submission" date="2018-12" db="EMBL/GenBank/DDBJ databases">
        <authorList>
            <person name="Toschakov S.V."/>
        </authorList>
    </citation>
    <scope>NUCLEOTIDE SEQUENCE [LARGE SCALE GENOMIC DNA]</scope>
    <source>
        <strain evidence="2 3">GM2012</strain>
    </source>
</reference>